<dbReference type="GO" id="GO:0006313">
    <property type="term" value="P:DNA transposition"/>
    <property type="evidence" value="ECO:0007669"/>
    <property type="project" value="InterPro"/>
</dbReference>
<proteinExistence type="predicted"/>
<gene>
    <name evidence="2" type="ORF">CPBP_00625</name>
    <name evidence="3" type="ORF">CPBP_00988</name>
</gene>
<keyword evidence="4" id="KW-1185">Reference proteome</keyword>
<dbReference type="SMART" id="SM01321">
    <property type="entry name" value="Y1_Tnp"/>
    <property type="match status" value="1"/>
</dbReference>
<dbReference type="AlphaFoldDB" id="A0A7L9RTE5"/>
<evidence type="ECO:0000313" key="3">
    <source>
        <dbReference type="EMBL" id="QOL20206.1"/>
    </source>
</evidence>
<protein>
    <submittedName>
        <fullName evidence="3">Transposase IS200 like family protein</fullName>
    </submittedName>
</protein>
<evidence type="ECO:0000313" key="2">
    <source>
        <dbReference type="EMBL" id="QOL19854.1"/>
    </source>
</evidence>
<dbReference type="NCBIfam" id="NF033573">
    <property type="entry name" value="transpos_IS200"/>
    <property type="match status" value="1"/>
</dbReference>
<dbReference type="EMBL" id="CP054719">
    <property type="protein sequence ID" value="QOL20206.1"/>
    <property type="molecule type" value="Genomic_DNA"/>
</dbReference>
<dbReference type="EMBL" id="CP054719">
    <property type="protein sequence ID" value="QOL19854.1"/>
    <property type="molecule type" value="Genomic_DNA"/>
</dbReference>
<dbReference type="SUPFAM" id="SSF143422">
    <property type="entry name" value="Transposase IS200-like"/>
    <property type="match status" value="1"/>
</dbReference>
<dbReference type="GO" id="GO:0004803">
    <property type="term" value="F:transposase activity"/>
    <property type="evidence" value="ECO:0007669"/>
    <property type="project" value="InterPro"/>
</dbReference>
<evidence type="ECO:0000313" key="4">
    <source>
        <dbReference type="Proteomes" id="UP000594001"/>
    </source>
</evidence>
<dbReference type="Gene3D" id="3.30.70.1290">
    <property type="entry name" value="Transposase IS200-like"/>
    <property type="match status" value="1"/>
</dbReference>
<evidence type="ECO:0000259" key="1">
    <source>
        <dbReference type="SMART" id="SM01321"/>
    </source>
</evidence>
<dbReference type="InterPro" id="IPR002686">
    <property type="entry name" value="Transposase_17"/>
</dbReference>
<organism evidence="2 4">
    <name type="scientific">Candidatus Bodocaedibacter vickermanii</name>
    <dbReference type="NCBI Taxonomy" id="2741701"/>
    <lineage>
        <taxon>Bacteria</taxon>
        <taxon>Pseudomonadati</taxon>
        <taxon>Pseudomonadota</taxon>
        <taxon>Alphaproteobacteria</taxon>
        <taxon>Holosporales</taxon>
        <taxon>Candidatus Paracaedibacteraceae</taxon>
        <taxon>Candidatus Bodocaedibacter</taxon>
    </lineage>
</organism>
<dbReference type="RefSeq" id="WP_350331760.1">
    <property type="nucleotide sequence ID" value="NZ_CP054719.1"/>
</dbReference>
<dbReference type="PANTHER" id="PTHR33360:SF2">
    <property type="entry name" value="TRANSPOSASE FOR INSERTION SEQUENCE ELEMENT IS200"/>
    <property type="match status" value="1"/>
</dbReference>
<name>A0A7L9RTE5_9PROT</name>
<reference evidence="2 4" key="1">
    <citation type="submission" date="2020-06" db="EMBL/GenBank/DDBJ databases">
        <title>The endosymbiont of the kinetoplastid Bodo saltans is a Paracaedibacter-like alpha-proteobacterium possessing a putative toxin-antitoxin system.</title>
        <authorList>
            <person name="Midha S."/>
            <person name="Rigden D.J."/>
            <person name="Siozios S."/>
            <person name="Hurst G.D.D."/>
            <person name="Jackson A.P."/>
        </authorList>
    </citation>
    <scope>NUCLEOTIDE SEQUENCE [LARGE SCALE GENOMIC DNA]</scope>
    <source>
        <strain evidence="2">Lake Konstanz</strain>
    </source>
</reference>
<dbReference type="Pfam" id="PF01797">
    <property type="entry name" value="Y1_Tnp"/>
    <property type="match status" value="1"/>
</dbReference>
<dbReference type="KEGG" id="pbal:CPBP_00988"/>
<dbReference type="PANTHER" id="PTHR33360">
    <property type="entry name" value="TRANSPOSASE FOR INSERTION SEQUENCE ELEMENT IS200"/>
    <property type="match status" value="1"/>
</dbReference>
<accession>A0A7L9RTE5</accession>
<dbReference type="KEGG" id="pbal:CPBP_00625"/>
<dbReference type="GO" id="GO:0003677">
    <property type="term" value="F:DNA binding"/>
    <property type="evidence" value="ECO:0007669"/>
    <property type="project" value="InterPro"/>
</dbReference>
<sequence>MTDYSKTSHTVFYHRYHLVWITKYRKRVLSGELRLRVREVIAQVADELGVKVCNGVLSADHVHIFVEISPHVSVSEFVKIAKGRLSRKIQQEFPNIKKEYWGRHFWGRGFFSSTSGNVTDDIINAYINNHTDSFQSNNLSNISLE</sequence>
<dbReference type="InterPro" id="IPR036515">
    <property type="entry name" value="Transposase_17_sf"/>
</dbReference>
<dbReference type="Proteomes" id="UP000594001">
    <property type="component" value="Chromosome"/>
</dbReference>
<feature type="domain" description="Transposase IS200-like" evidence="1">
    <location>
        <begin position="11"/>
        <end position="130"/>
    </location>
</feature>